<evidence type="ECO:0000256" key="1">
    <source>
        <dbReference type="ARBA" id="ARBA00004196"/>
    </source>
</evidence>
<dbReference type="Proteomes" id="UP000292695">
    <property type="component" value="Unassembled WGS sequence"/>
</dbReference>
<dbReference type="AlphaFoldDB" id="A0A4R0JC65"/>
<dbReference type="GO" id="GO:0030313">
    <property type="term" value="C:cell envelope"/>
    <property type="evidence" value="ECO:0007669"/>
    <property type="project" value="UniProtKB-SubCell"/>
</dbReference>
<dbReference type="PANTHER" id="PTHR32347">
    <property type="entry name" value="EFFLUX SYSTEM COMPONENT YKNX-RELATED"/>
    <property type="match status" value="1"/>
</dbReference>
<comment type="caution">
    <text evidence="5">The sequence shown here is derived from an EMBL/GenBank/DDBJ whole genome shotgun (WGS) entry which is preliminary data.</text>
</comment>
<dbReference type="InterPro" id="IPR006311">
    <property type="entry name" value="TAT_signal"/>
</dbReference>
<keyword evidence="6" id="KW-1185">Reference proteome</keyword>
<accession>A0A4R0JC65</accession>
<protein>
    <submittedName>
        <fullName evidence="5">Peptidoglycan-binding protein</fullName>
    </submittedName>
</protein>
<evidence type="ECO:0000313" key="5">
    <source>
        <dbReference type="EMBL" id="TCC43440.1"/>
    </source>
</evidence>
<dbReference type="Gene3D" id="2.40.420.20">
    <property type="match status" value="1"/>
</dbReference>
<sequence length="431" mass="44388">MTASPKSRRRVLVSVAGVAVASLGIGVVAGSRISSPEDAAAKTAAPKASQITVPVAKKALSSKVVGRGDASFDGAVNIRVETSGIKTAPIVTGKVPAVGSTLTEGKALLEITGRPVIGLAGVLPMYRTLSPGSKGPDVLQLEQTLDRLGLDPGEVDDEYDLDTSAAVERLYEDAGYDAPVADEQFTQAVDQAKKQVDAAKNQLRQAQSQLKAAKAAKAKDTSVQQGSVDDAEENLADAQEAQNEAEFKAGTPLPVSEVVYVKTLPRRVDDVKVERGGTVNGVVMSASGASLVVTVKVDAETAQRLKAGMAATLDLGDSVSVPGKVRRVTKNGNQYDVVVAPNALTASQLALLRDANVRVTIPIKSTSGKVLAVPVAALSSGSDGASRVEVLRNGKVELIPVTVGLTADGFAQVTPKGDAKLSEGDQVVVGR</sequence>
<dbReference type="OrthoDB" id="3719185at2"/>
<reference evidence="5 6" key="1">
    <citation type="submission" date="2019-02" db="EMBL/GenBank/DDBJ databases">
        <title>Kribbella capetownensis sp. nov. and Kribbella speibonae sp. nov., isolated from soil.</title>
        <authorList>
            <person name="Curtis S.M."/>
            <person name="Norton I."/>
            <person name="Everest G.J."/>
            <person name="Meyers P.R."/>
        </authorList>
    </citation>
    <scope>NUCLEOTIDE SEQUENCE [LARGE SCALE GENOMIC DNA]</scope>
    <source>
        <strain evidence="5 6">DSM 27082</strain>
    </source>
</reference>
<dbReference type="Gene3D" id="1.10.101.10">
    <property type="entry name" value="PGBD-like superfamily/PGBD"/>
    <property type="match status" value="1"/>
</dbReference>
<dbReference type="InterPro" id="IPR036366">
    <property type="entry name" value="PGBDSf"/>
</dbReference>
<evidence type="ECO:0000256" key="2">
    <source>
        <dbReference type="ARBA" id="ARBA00023054"/>
    </source>
</evidence>
<dbReference type="PROSITE" id="PS51318">
    <property type="entry name" value="TAT"/>
    <property type="match status" value="1"/>
</dbReference>
<evidence type="ECO:0000256" key="3">
    <source>
        <dbReference type="SAM" id="MobiDB-lite"/>
    </source>
</evidence>
<evidence type="ECO:0000313" key="6">
    <source>
        <dbReference type="Proteomes" id="UP000292695"/>
    </source>
</evidence>
<dbReference type="EMBL" id="SJKA01000001">
    <property type="protein sequence ID" value="TCC43440.1"/>
    <property type="molecule type" value="Genomic_DNA"/>
</dbReference>
<organism evidence="5 6">
    <name type="scientific">Kribbella sindirgiensis</name>
    <dbReference type="NCBI Taxonomy" id="1124744"/>
    <lineage>
        <taxon>Bacteria</taxon>
        <taxon>Bacillati</taxon>
        <taxon>Actinomycetota</taxon>
        <taxon>Actinomycetes</taxon>
        <taxon>Propionibacteriales</taxon>
        <taxon>Kribbellaceae</taxon>
        <taxon>Kribbella</taxon>
    </lineage>
</organism>
<dbReference type="RefSeq" id="WP_131284406.1">
    <property type="nucleotide sequence ID" value="NZ_SJKA01000001.1"/>
</dbReference>
<feature type="domain" description="Peptidoglycan binding-like" evidence="4">
    <location>
        <begin position="135"/>
        <end position="169"/>
    </location>
</feature>
<proteinExistence type="predicted"/>
<dbReference type="InterPro" id="IPR036365">
    <property type="entry name" value="PGBD-like_sf"/>
</dbReference>
<keyword evidence="2" id="KW-0175">Coiled coil</keyword>
<evidence type="ECO:0000259" key="4">
    <source>
        <dbReference type="Pfam" id="PF01471"/>
    </source>
</evidence>
<dbReference type="InterPro" id="IPR050465">
    <property type="entry name" value="UPF0194_transport"/>
</dbReference>
<gene>
    <name evidence="5" type="ORF">E0H50_02940</name>
</gene>
<dbReference type="SUPFAM" id="SSF47090">
    <property type="entry name" value="PGBD-like"/>
    <property type="match status" value="1"/>
</dbReference>
<dbReference type="InterPro" id="IPR002477">
    <property type="entry name" value="Peptidoglycan-bd-like"/>
</dbReference>
<name>A0A4R0JC65_9ACTN</name>
<dbReference type="Pfam" id="PF01471">
    <property type="entry name" value="PG_binding_1"/>
    <property type="match status" value="1"/>
</dbReference>
<feature type="region of interest" description="Disordered" evidence="3">
    <location>
        <begin position="214"/>
        <end position="241"/>
    </location>
</feature>
<comment type="subcellular location">
    <subcellularLocation>
        <location evidence="1">Cell envelope</location>
    </subcellularLocation>
</comment>